<dbReference type="Proteomes" id="UP001284601">
    <property type="component" value="Unassembled WGS sequence"/>
</dbReference>
<keyword evidence="1" id="KW-1133">Transmembrane helix</keyword>
<reference evidence="4" key="1">
    <citation type="submission" date="2023-07" db="EMBL/GenBank/DDBJ databases">
        <title>Conexibacter stalactiti sp. nov., isolated from stalactites in a lava cave and emended description of the genus Conexibacter.</title>
        <authorList>
            <person name="Lee S.D."/>
        </authorList>
    </citation>
    <scope>NUCLEOTIDE SEQUENCE [LARGE SCALE GENOMIC DNA]</scope>
    <source>
        <strain evidence="4">KCTC 39840</strain>
    </source>
</reference>
<dbReference type="InterPro" id="IPR046538">
    <property type="entry name" value="DUF6603"/>
</dbReference>
<dbReference type="Pfam" id="PF20248">
    <property type="entry name" value="DUF6603"/>
    <property type="match status" value="1"/>
</dbReference>
<proteinExistence type="predicted"/>
<keyword evidence="4" id="KW-1185">Reference proteome</keyword>
<feature type="transmembrane region" description="Helical" evidence="1">
    <location>
        <begin position="581"/>
        <end position="612"/>
    </location>
</feature>
<gene>
    <name evidence="3" type="ORF">R7226_00010</name>
</gene>
<feature type="transmembrane region" description="Helical" evidence="1">
    <location>
        <begin position="676"/>
        <end position="701"/>
    </location>
</feature>
<sequence length="1159" mass="122481">MAGIADIAAGVRCALEPIDNALTNETMLAEFFADLGWEVRASPGAMGAIRTAFAIGPAFDAALAVAQQLETGGSTPSPALANSLREALVGLIDAFKALSQAPPTGGLPAPLNSAAFWQEIGVALADSLLLKHVERAQPIAFALLRMSGLAEITVETPRGAGRMPYERWNIRWDRLPRVIGEPDRLIREVWGWGGASFNHALLDEILGQTLRALRIPARTTPPTAPQRARWYADDNPALRDVRTLAVPLIAQSSVDRSVYAELGLALTPIPPRGQPRAAPAGFALMPLANGRLTGGSGSSDALVRLLVRGGFDLDAVLGAEIRPSGVELFADVGRASLDAEVRVAARPPRPFILVGDPGGFRLEAGGAEIGVGVRGQLADPELTVRLGTGTPEGGQTPKLAIVIQTSEADGFLGKLIGTNPLRFELGGAVVWSSRSGLHFEGSGGFEWTIPLNLNLGPAEISTLTLALGAGSGGVEIGAGVTGRAMLGPLTAVVEQFGLAVTLRFGDARGDLGPLNVALGFKPPKGIGLAIDAGVVKGGGYLFFDNERGEYAGALELTFASFLSLKAIGLLNTRMPDGSRGFSLLIIITAEFGSGIQLGFGFTLIGVGGLLGLNRTMRLQPLMEGVRTGAINSVMFPRDVIANAPKIISDLRTLFPPENGKFLIGPMAKLGWGTPTLVSLALGIIIEIPGNLAIIGVLRIALPADQVAVVVIQVNFAGAIEFDKKRVYFFASLFDSRVLFLTIEGEIAVVAQFGDDATFVLSVGGFHPRFDPPPLPVPIPRRIAVNIINTAVARVRVEGYFAVTSNTVQFGARAELFFGFSALNVQGSIGFDALFQFSPFHFVIEVSASFSVKVFGIGLFSISVRMSLEGPTPWRARGTGSISILFFDIDVDFDVTWGEARDTQLEPVDVLPLLAAELQKAEGWKALPPAPSNLLVSLRRLDPGRAAEDLLVLHPLGALQVTQRAVPLDLTIDKVGNRKAADAKRFSVAAGRGLAKRADVSEQFAPAQYRDMADAEKLGKPAFEREHGGIELTPAGQEIASGALVKRVNRYELSTIDTAFQRRRIRFHAFPSTLFVHFLAGCAIARSPLSQAIKDQHDPFAPADKIAVGDEGWTVASQQDNSAVGTAFASEAQAQDALAAHLAANPGAAVHVIPAFEVAA</sequence>
<keyword evidence="1" id="KW-0812">Transmembrane</keyword>
<comment type="caution">
    <text evidence="3">The sequence shown here is derived from an EMBL/GenBank/DDBJ whole genome shotgun (WGS) entry which is preliminary data.</text>
</comment>
<accession>A0ABU4HHA1</accession>
<dbReference type="RefSeq" id="WP_318594956.1">
    <property type="nucleotide sequence ID" value="NZ_JAWSTH010000001.1"/>
</dbReference>
<evidence type="ECO:0000256" key="1">
    <source>
        <dbReference type="SAM" id="Phobius"/>
    </source>
</evidence>
<evidence type="ECO:0000313" key="4">
    <source>
        <dbReference type="Proteomes" id="UP001284601"/>
    </source>
</evidence>
<name>A0ABU4HHA1_9ACTN</name>
<evidence type="ECO:0000259" key="2">
    <source>
        <dbReference type="Pfam" id="PF20248"/>
    </source>
</evidence>
<dbReference type="EMBL" id="JAWSTH010000001">
    <property type="protein sequence ID" value="MDW5592697.1"/>
    <property type="molecule type" value="Genomic_DNA"/>
</dbReference>
<evidence type="ECO:0000313" key="3">
    <source>
        <dbReference type="EMBL" id="MDW5592697.1"/>
    </source>
</evidence>
<protein>
    <submittedName>
        <fullName evidence="3">DUF6603 domain-containing protein</fullName>
    </submittedName>
</protein>
<organism evidence="3 4">
    <name type="scientific">Conexibacter stalactiti</name>
    <dbReference type="NCBI Taxonomy" id="1940611"/>
    <lineage>
        <taxon>Bacteria</taxon>
        <taxon>Bacillati</taxon>
        <taxon>Actinomycetota</taxon>
        <taxon>Thermoleophilia</taxon>
        <taxon>Solirubrobacterales</taxon>
        <taxon>Conexibacteraceae</taxon>
        <taxon>Conexibacter</taxon>
    </lineage>
</organism>
<keyword evidence="1" id="KW-0472">Membrane</keyword>
<feature type="domain" description="DUF6603" evidence="2">
    <location>
        <begin position="452"/>
        <end position="1014"/>
    </location>
</feature>